<keyword evidence="2" id="KW-0560">Oxidoreductase</keyword>
<dbReference type="SUPFAM" id="SSF53720">
    <property type="entry name" value="ALDH-like"/>
    <property type="match status" value="1"/>
</dbReference>
<dbReference type="GO" id="GO:0009450">
    <property type="term" value="P:gamma-aminobutyric acid catabolic process"/>
    <property type="evidence" value="ECO:0007669"/>
    <property type="project" value="TreeGrafter"/>
</dbReference>
<dbReference type="KEGG" id="spph:KFK14_00755"/>
<protein>
    <submittedName>
        <fullName evidence="4">NAD-dependent succinate-semialdehyde dehydrogenase</fullName>
    </submittedName>
</protein>
<dbReference type="InterPro" id="IPR016162">
    <property type="entry name" value="Ald_DH_N"/>
</dbReference>
<evidence type="ECO:0000313" key="5">
    <source>
        <dbReference type="Proteomes" id="UP000681425"/>
    </source>
</evidence>
<dbReference type="InterPro" id="IPR016163">
    <property type="entry name" value="Ald_DH_C"/>
</dbReference>
<dbReference type="CDD" id="cd07103">
    <property type="entry name" value="ALDH_F5_SSADH_GabD"/>
    <property type="match status" value="1"/>
</dbReference>
<sequence length="483" mass="50912">MATAYEARLGLYIGGEWLAGAGRDTHDVLNPASGAGQGGLPLATPDDLDRALEATQRGFAKWSKTAPEQRAAVLNKTAALIRERADLLARLATLEEGKIQAEAKGEVMAAAALLDFHAGEAVRIYGRVLPRPSGTRSLVLHQPVGPVAAFCAWNFPVMNVVRKIAPAVAAGCSIIIKPSEETAGCAVEVLRCFQDAGLPGDVAQCVFGVPDMVSRQLLASPVTKKLSFTGSVPVGKHLMKLAADTMMRTTMELGGHGPVLVFDDCDLDKTLDVLVTHKFRNAGQVCVAPTRFTVQEGIYDRFVAGFAERTRALKIGDGMDAASQMGPMANPRRPEAIAALVEDARAEGAKVLAGGERIGGAGGGNAGFFFQPTVLADVPLSAKAMHEEPFGPLAMIRPFGTFDEAVAEANRLPFGLAAYCFTESGRRQNMLGDAIEAGMVAINTVRLSWPDSPFGGIKDSGHGSEDGPEGIMAHMITKAVHIS</sequence>
<dbReference type="FunFam" id="3.40.309.10:FF:000009">
    <property type="entry name" value="Aldehyde dehydrogenase A"/>
    <property type="match status" value="1"/>
</dbReference>
<dbReference type="InterPro" id="IPR050740">
    <property type="entry name" value="Aldehyde_DH_Superfamily"/>
</dbReference>
<evidence type="ECO:0000256" key="2">
    <source>
        <dbReference type="ARBA" id="ARBA00023002"/>
    </source>
</evidence>
<dbReference type="Gene3D" id="3.40.605.10">
    <property type="entry name" value="Aldehyde Dehydrogenase, Chain A, domain 1"/>
    <property type="match status" value="1"/>
</dbReference>
<dbReference type="InterPro" id="IPR015590">
    <property type="entry name" value="Aldehyde_DH_dom"/>
</dbReference>
<name>A0A975K9U4_9SPHN</name>
<gene>
    <name evidence="4" type="ORF">KFK14_00755</name>
</gene>
<dbReference type="PANTHER" id="PTHR43353:SF5">
    <property type="entry name" value="SUCCINATE-SEMIALDEHYDE DEHYDROGENASE, MITOCHONDRIAL"/>
    <property type="match status" value="1"/>
</dbReference>
<evidence type="ECO:0000313" key="4">
    <source>
        <dbReference type="EMBL" id="QUT06067.1"/>
    </source>
</evidence>
<accession>A0A975K9U4</accession>
<reference evidence="4" key="1">
    <citation type="submission" date="2021-04" db="EMBL/GenBank/DDBJ databases">
        <title>Isolation of p-tert-butylphenol degrading bacteria Sphingobium phenoxybenzoativorans Tas13 from active sludge.</title>
        <authorList>
            <person name="Li Y."/>
        </authorList>
    </citation>
    <scope>NUCLEOTIDE SEQUENCE</scope>
    <source>
        <strain evidence="4">Tas13</strain>
    </source>
</reference>
<dbReference type="PROSITE" id="PS00070">
    <property type="entry name" value="ALDEHYDE_DEHYDR_CYS"/>
    <property type="match status" value="1"/>
</dbReference>
<dbReference type="EMBL" id="CP073910">
    <property type="protein sequence ID" value="QUT06067.1"/>
    <property type="molecule type" value="Genomic_DNA"/>
</dbReference>
<comment type="similarity">
    <text evidence="1">Belongs to the aldehyde dehydrogenase family.</text>
</comment>
<evidence type="ECO:0000256" key="1">
    <source>
        <dbReference type="ARBA" id="ARBA00009986"/>
    </source>
</evidence>
<dbReference type="Pfam" id="PF00171">
    <property type="entry name" value="Aldedh"/>
    <property type="match status" value="1"/>
</dbReference>
<dbReference type="PANTHER" id="PTHR43353">
    <property type="entry name" value="SUCCINATE-SEMIALDEHYDE DEHYDROGENASE, MITOCHONDRIAL"/>
    <property type="match status" value="1"/>
</dbReference>
<dbReference type="Gene3D" id="3.40.309.10">
    <property type="entry name" value="Aldehyde Dehydrogenase, Chain A, domain 2"/>
    <property type="match status" value="1"/>
</dbReference>
<dbReference type="AlphaFoldDB" id="A0A975K9U4"/>
<feature type="domain" description="Aldehyde dehydrogenase" evidence="3">
    <location>
        <begin position="17"/>
        <end position="480"/>
    </location>
</feature>
<organism evidence="4 5">
    <name type="scientific">Sphingobium phenoxybenzoativorans</name>
    <dbReference type="NCBI Taxonomy" id="1592790"/>
    <lineage>
        <taxon>Bacteria</taxon>
        <taxon>Pseudomonadati</taxon>
        <taxon>Pseudomonadota</taxon>
        <taxon>Alphaproteobacteria</taxon>
        <taxon>Sphingomonadales</taxon>
        <taxon>Sphingomonadaceae</taxon>
        <taxon>Sphingobium</taxon>
    </lineage>
</organism>
<proteinExistence type="inferred from homology"/>
<dbReference type="InterPro" id="IPR016161">
    <property type="entry name" value="Ald_DH/histidinol_DH"/>
</dbReference>
<keyword evidence="5" id="KW-1185">Reference proteome</keyword>
<dbReference type="RefSeq" id="WP_212609523.1">
    <property type="nucleotide sequence ID" value="NZ_CP073910.1"/>
</dbReference>
<dbReference type="FunFam" id="3.40.605.10:FF:000007">
    <property type="entry name" value="NAD/NADP-dependent betaine aldehyde dehydrogenase"/>
    <property type="match status" value="1"/>
</dbReference>
<evidence type="ECO:0000259" key="3">
    <source>
        <dbReference type="Pfam" id="PF00171"/>
    </source>
</evidence>
<dbReference type="Proteomes" id="UP000681425">
    <property type="component" value="Chromosome"/>
</dbReference>
<dbReference type="InterPro" id="IPR016160">
    <property type="entry name" value="Ald_DH_CS_CYS"/>
</dbReference>
<dbReference type="GO" id="GO:0004777">
    <property type="term" value="F:succinate-semialdehyde dehydrogenase (NAD+) activity"/>
    <property type="evidence" value="ECO:0007669"/>
    <property type="project" value="TreeGrafter"/>
</dbReference>